<gene>
    <name evidence="8" type="ORF">NKI27_18600</name>
</gene>
<dbReference type="PANTHER" id="PTHR12907">
    <property type="entry name" value="EGL NINE HOMOLOG-RELATED"/>
    <property type="match status" value="1"/>
</dbReference>
<evidence type="ECO:0000259" key="7">
    <source>
        <dbReference type="PROSITE" id="PS51471"/>
    </source>
</evidence>
<dbReference type="InterPro" id="IPR051559">
    <property type="entry name" value="HIF_prolyl_hydroxylases"/>
</dbReference>
<keyword evidence="5" id="KW-0560">Oxidoreductase</keyword>
<dbReference type="Gene3D" id="2.60.120.620">
    <property type="entry name" value="q2cbj1_9rhob like domain"/>
    <property type="match status" value="1"/>
</dbReference>
<feature type="domain" description="Fe2OG dioxygenase" evidence="7">
    <location>
        <begin position="108"/>
        <end position="206"/>
    </location>
</feature>
<keyword evidence="6" id="KW-0408">Iron</keyword>
<dbReference type="RefSeq" id="WP_265047516.1">
    <property type="nucleotide sequence ID" value="NZ_CP100390.1"/>
</dbReference>
<keyword evidence="9" id="KW-1185">Reference proteome</keyword>
<keyword evidence="4" id="KW-0223">Dioxygenase</keyword>
<dbReference type="PANTHER" id="PTHR12907:SF26">
    <property type="entry name" value="HIF PROLYL HYDROXYLASE, ISOFORM C"/>
    <property type="match status" value="1"/>
</dbReference>
<evidence type="ECO:0000313" key="8">
    <source>
        <dbReference type="EMBL" id="UZE96031.1"/>
    </source>
</evidence>
<evidence type="ECO:0000313" key="9">
    <source>
        <dbReference type="Proteomes" id="UP001163739"/>
    </source>
</evidence>
<evidence type="ECO:0000256" key="6">
    <source>
        <dbReference type="ARBA" id="ARBA00023004"/>
    </source>
</evidence>
<dbReference type="InterPro" id="IPR006620">
    <property type="entry name" value="Pro_4_hyd_alph"/>
</dbReference>
<dbReference type="InterPro" id="IPR005123">
    <property type="entry name" value="Oxoglu/Fe-dep_dioxygenase_dom"/>
</dbReference>
<proteinExistence type="predicted"/>
<organism evidence="8 9">
    <name type="scientific">Alkalimarinus alittae</name>
    <dbReference type="NCBI Taxonomy" id="2961619"/>
    <lineage>
        <taxon>Bacteria</taxon>
        <taxon>Pseudomonadati</taxon>
        <taxon>Pseudomonadota</taxon>
        <taxon>Gammaproteobacteria</taxon>
        <taxon>Alteromonadales</taxon>
        <taxon>Alteromonadaceae</taxon>
        <taxon>Alkalimarinus</taxon>
    </lineage>
</organism>
<evidence type="ECO:0000256" key="2">
    <source>
        <dbReference type="ARBA" id="ARBA00022723"/>
    </source>
</evidence>
<evidence type="ECO:0000256" key="4">
    <source>
        <dbReference type="ARBA" id="ARBA00022964"/>
    </source>
</evidence>
<name>A0ABY6N1S8_9ALTE</name>
<evidence type="ECO:0000256" key="1">
    <source>
        <dbReference type="ARBA" id="ARBA00001961"/>
    </source>
</evidence>
<reference evidence="8" key="1">
    <citation type="submission" date="2022-06" db="EMBL/GenBank/DDBJ databases">
        <title>Alkalimarinus sp. nov., isolated from gut of a Alitta virens.</title>
        <authorList>
            <person name="Yang A.I."/>
            <person name="Shin N.-R."/>
        </authorList>
    </citation>
    <scope>NUCLEOTIDE SEQUENCE</scope>
    <source>
        <strain evidence="8">A2M4</strain>
    </source>
</reference>
<evidence type="ECO:0000256" key="5">
    <source>
        <dbReference type="ARBA" id="ARBA00023002"/>
    </source>
</evidence>
<dbReference type="Proteomes" id="UP001163739">
    <property type="component" value="Chromosome"/>
</dbReference>
<dbReference type="SMART" id="SM00702">
    <property type="entry name" value="P4Hc"/>
    <property type="match status" value="1"/>
</dbReference>
<evidence type="ECO:0000256" key="3">
    <source>
        <dbReference type="ARBA" id="ARBA00022896"/>
    </source>
</evidence>
<dbReference type="Pfam" id="PF13640">
    <property type="entry name" value="2OG-FeII_Oxy_3"/>
    <property type="match status" value="1"/>
</dbReference>
<dbReference type="InterPro" id="IPR044862">
    <property type="entry name" value="Pro_4_hyd_alph_FE2OG_OXY"/>
</dbReference>
<sequence>MTAINPPCLAFPVAVVNTVIDALVEKGYVIIDDFLPQELTQALRNEIIVLNGKGIDRAGIGRGGQLQVNTNIRSDKIHWLNGSTDAQRCYLAQCDALRRDVNRDLFMGLNDYESHFAVYEPSSFYKKHLDAFKGRSNRVLTSVIYLNETWEDGWGGELVVYDETDQVIERVLPKGGRAIFFLSERFPHEVLITQQQRLSIAGWYRINSSTANYVDPAH</sequence>
<keyword evidence="2" id="KW-0479">Metal-binding</keyword>
<protein>
    <submittedName>
        <fullName evidence="8">2OG-Fe(II) oxygenase</fullName>
    </submittedName>
</protein>
<dbReference type="PROSITE" id="PS51471">
    <property type="entry name" value="FE2OG_OXY"/>
    <property type="match status" value="1"/>
</dbReference>
<accession>A0ABY6N1S8</accession>
<keyword evidence="3" id="KW-0847">Vitamin C</keyword>
<dbReference type="EMBL" id="CP100390">
    <property type="protein sequence ID" value="UZE96031.1"/>
    <property type="molecule type" value="Genomic_DNA"/>
</dbReference>
<comment type="cofactor">
    <cofactor evidence="1">
        <name>L-ascorbate</name>
        <dbReference type="ChEBI" id="CHEBI:38290"/>
    </cofactor>
</comment>